<protein>
    <submittedName>
        <fullName evidence="1">Uncharacterized protein</fullName>
    </submittedName>
</protein>
<dbReference type="EMBL" id="AAWS01000004">
    <property type="protein sequence ID" value="EAY31013.1"/>
    <property type="molecule type" value="Genomic_DNA"/>
</dbReference>
<organism evidence="1 2">
    <name type="scientific">Microscilla marina ATCC 23134</name>
    <dbReference type="NCBI Taxonomy" id="313606"/>
    <lineage>
        <taxon>Bacteria</taxon>
        <taxon>Pseudomonadati</taxon>
        <taxon>Bacteroidota</taxon>
        <taxon>Cytophagia</taxon>
        <taxon>Cytophagales</taxon>
        <taxon>Microscillaceae</taxon>
        <taxon>Microscilla</taxon>
    </lineage>
</organism>
<comment type="caution">
    <text evidence="1">The sequence shown here is derived from an EMBL/GenBank/DDBJ whole genome shotgun (WGS) entry which is preliminary data.</text>
</comment>
<dbReference type="Proteomes" id="UP000004095">
    <property type="component" value="Unassembled WGS sequence"/>
</dbReference>
<accession>A1ZER1</accession>
<sequence>MKMTYFERQGFGASIGEAFWTAHQEAQEQAGANSDLHTKTTFEEINTPAGVNPLKYAEWIRQACCSLKTDASEWDKKRYLLFVPKARQTKVLSLAQAMVDENKTLGLRLKGPAASAFRIKNGIKGKHGKVFLFIGVG</sequence>
<gene>
    <name evidence="1" type="ORF">M23134_07420</name>
</gene>
<keyword evidence="2" id="KW-1185">Reference proteome</keyword>
<dbReference type="RefSeq" id="WP_002694159.1">
    <property type="nucleotide sequence ID" value="NZ_AAWS01000004.1"/>
</dbReference>
<name>A1ZER1_MICM2</name>
<reference evidence="1 2" key="1">
    <citation type="submission" date="2007-01" db="EMBL/GenBank/DDBJ databases">
        <authorList>
            <person name="Haygood M."/>
            <person name="Podell S."/>
            <person name="Anderson C."/>
            <person name="Hopkinson B."/>
            <person name="Roe K."/>
            <person name="Barbeau K."/>
            <person name="Gaasterland T."/>
            <person name="Ferriera S."/>
            <person name="Johnson J."/>
            <person name="Kravitz S."/>
            <person name="Beeson K."/>
            <person name="Sutton G."/>
            <person name="Rogers Y.-H."/>
            <person name="Friedman R."/>
            <person name="Frazier M."/>
            <person name="Venter J.C."/>
        </authorList>
    </citation>
    <scope>NUCLEOTIDE SEQUENCE [LARGE SCALE GENOMIC DNA]</scope>
    <source>
        <strain evidence="1 2">ATCC 23134</strain>
    </source>
</reference>
<proteinExistence type="predicted"/>
<dbReference type="AlphaFoldDB" id="A1ZER1"/>
<evidence type="ECO:0000313" key="1">
    <source>
        <dbReference type="EMBL" id="EAY31013.1"/>
    </source>
</evidence>
<evidence type="ECO:0000313" key="2">
    <source>
        <dbReference type="Proteomes" id="UP000004095"/>
    </source>
</evidence>